<sequence length="348" mass="40354">MEQTLGLQINAKSRIPKYQQIVNSIVHNIEKGRLDMGQKIPSINEVSEEYYLSRDTVEKAYSALKQKRIIVSVKGKGYYIAKTNLVSKFHVLILMNKLSSYKMRIYNSFVKSLEAKAHVDLQIYHCDPKIFLDILKEKMGGYDYYIVMPHFKDENQRHINISSDILDALKKIPSDKLLLLDNDIPELGGAYGSVYQDFKTDIYKALAEAVSLLIKYEKLILVYPSNIMYPYPKEITTGFRKFCVEHQFDFEILDEIYDDMEMVHKDAYILVEETDLVNLIKEARDKEFQLGKDIGIISYNETPLKELLGITVITTDFKAMGETAAYMMLNRKNEKVKNAFRFINRNSV</sequence>
<accession>A0ABT8L216</accession>
<dbReference type="PANTHER" id="PTHR38445:SF10">
    <property type="entry name" value="GNTR-FAMILY TRANSCRIPTIONAL REGULATOR"/>
    <property type="match status" value="1"/>
</dbReference>
<proteinExistence type="predicted"/>
<dbReference type="PANTHER" id="PTHR38445">
    <property type="entry name" value="HTH-TYPE TRANSCRIPTIONAL REPRESSOR YTRA"/>
    <property type="match status" value="1"/>
</dbReference>
<keyword evidence="1" id="KW-0805">Transcription regulation</keyword>
<dbReference type="Gene3D" id="3.40.50.2300">
    <property type="match status" value="2"/>
</dbReference>
<keyword evidence="3" id="KW-0804">Transcription</keyword>
<gene>
    <name evidence="5" type="ORF">QQ020_06750</name>
</gene>
<evidence type="ECO:0000256" key="2">
    <source>
        <dbReference type="ARBA" id="ARBA00023125"/>
    </source>
</evidence>
<keyword evidence="2" id="KW-0238">DNA-binding</keyword>
<dbReference type="Pfam" id="PF00392">
    <property type="entry name" value="GntR"/>
    <property type="match status" value="1"/>
</dbReference>
<protein>
    <submittedName>
        <fullName evidence="5">GntR family transcriptional regulator</fullName>
    </submittedName>
</protein>
<comment type="caution">
    <text evidence="5">The sequence shown here is derived from an EMBL/GenBank/DDBJ whole genome shotgun (WGS) entry which is preliminary data.</text>
</comment>
<dbReference type="EMBL" id="JAUJEB010000001">
    <property type="protein sequence ID" value="MDN5211740.1"/>
    <property type="molecule type" value="Genomic_DNA"/>
</dbReference>
<dbReference type="PROSITE" id="PS50949">
    <property type="entry name" value="HTH_GNTR"/>
    <property type="match status" value="1"/>
</dbReference>
<evidence type="ECO:0000313" key="5">
    <source>
        <dbReference type="EMBL" id="MDN5211740.1"/>
    </source>
</evidence>
<dbReference type="SUPFAM" id="SSF46785">
    <property type="entry name" value="Winged helix' DNA-binding domain"/>
    <property type="match status" value="1"/>
</dbReference>
<dbReference type="InterPro" id="IPR036390">
    <property type="entry name" value="WH_DNA-bd_sf"/>
</dbReference>
<reference evidence="5" key="1">
    <citation type="submission" date="2023-06" db="EMBL/GenBank/DDBJ databases">
        <title>Genomic of Agaribacillus aureum.</title>
        <authorList>
            <person name="Wang G."/>
        </authorList>
    </citation>
    <scope>NUCLEOTIDE SEQUENCE</scope>
    <source>
        <strain evidence="5">BMA12</strain>
    </source>
</reference>
<dbReference type="InterPro" id="IPR000524">
    <property type="entry name" value="Tscrpt_reg_HTH_GntR"/>
</dbReference>
<evidence type="ECO:0000313" key="6">
    <source>
        <dbReference type="Proteomes" id="UP001172083"/>
    </source>
</evidence>
<feature type="domain" description="HTH gntR-type" evidence="4">
    <location>
        <begin position="15"/>
        <end position="83"/>
    </location>
</feature>
<name>A0ABT8L216_9BACT</name>
<dbReference type="Proteomes" id="UP001172083">
    <property type="component" value="Unassembled WGS sequence"/>
</dbReference>
<dbReference type="SUPFAM" id="SSF53822">
    <property type="entry name" value="Periplasmic binding protein-like I"/>
    <property type="match status" value="1"/>
</dbReference>
<evidence type="ECO:0000259" key="4">
    <source>
        <dbReference type="PROSITE" id="PS50949"/>
    </source>
</evidence>
<dbReference type="CDD" id="cd07377">
    <property type="entry name" value="WHTH_GntR"/>
    <property type="match status" value="1"/>
</dbReference>
<evidence type="ECO:0000256" key="1">
    <source>
        <dbReference type="ARBA" id="ARBA00023015"/>
    </source>
</evidence>
<dbReference type="RefSeq" id="WP_346757069.1">
    <property type="nucleotide sequence ID" value="NZ_JAUJEB010000001.1"/>
</dbReference>
<organism evidence="5 6">
    <name type="scientific">Agaribacillus aureus</name>
    <dbReference type="NCBI Taxonomy" id="3051825"/>
    <lineage>
        <taxon>Bacteria</taxon>
        <taxon>Pseudomonadati</taxon>
        <taxon>Bacteroidota</taxon>
        <taxon>Cytophagia</taxon>
        <taxon>Cytophagales</taxon>
        <taxon>Splendidivirgaceae</taxon>
        <taxon>Agaribacillus</taxon>
    </lineage>
</organism>
<evidence type="ECO:0000256" key="3">
    <source>
        <dbReference type="ARBA" id="ARBA00023163"/>
    </source>
</evidence>
<dbReference type="InterPro" id="IPR036388">
    <property type="entry name" value="WH-like_DNA-bd_sf"/>
</dbReference>
<dbReference type="SMART" id="SM00345">
    <property type="entry name" value="HTH_GNTR"/>
    <property type="match status" value="1"/>
</dbReference>
<keyword evidence="6" id="KW-1185">Reference proteome</keyword>
<dbReference type="Gene3D" id="1.10.10.10">
    <property type="entry name" value="Winged helix-like DNA-binding domain superfamily/Winged helix DNA-binding domain"/>
    <property type="match status" value="1"/>
</dbReference>
<dbReference type="InterPro" id="IPR028082">
    <property type="entry name" value="Peripla_BP_I"/>
</dbReference>